<dbReference type="Proteomes" id="UP001501442">
    <property type="component" value="Unassembled WGS sequence"/>
</dbReference>
<evidence type="ECO:0000313" key="3">
    <source>
        <dbReference type="Proteomes" id="UP001501442"/>
    </source>
</evidence>
<evidence type="ECO:0000313" key="2">
    <source>
        <dbReference type="EMBL" id="GAA4628851.1"/>
    </source>
</evidence>
<sequence>MTTPQRILALTGCAAVLAVVLAAVIAQGVAGLHGGLRDIGDRSGPEVVATSDAYFALNDMDAQVANVLLVGDEHNLGVGREKALGIYEQRRRQADADLQQAAAAGAGDPTAQRAIRAVLDALGRYEALTAQAILVDGETHHAAGRPSPTAVGLYRQATDLLKTQLLPAAAGLTSANSGALEQAYEAKHARAVRTAVGIALTGAVLIGVLIGLQIMLTRRFRRRFNPFLLIATLVAGIVTVAGTSTLTGEARHLRVAKKDAFDSVLALSQARAVGYDANADESRYLVDPARRPEYEPAFLAKTQQLAGLPAVTTPAGYPAALRQAWNAYGADHTDIGWSGYLGTEFRNITFPGERDLAERTLQAFLTYEQDDSTMRALARRGRLHDAIRFNTAFTPGNSNYDFDQYDKNLTALIDLNRSHFTKSIHAGEKDLNGWSLIPWAAALGVIGLAFAGVRPRLAEYR</sequence>
<accession>A0ABP8UGS0</accession>
<protein>
    <recommendedName>
        <fullName evidence="4">Secreted protein</fullName>
    </recommendedName>
</protein>
<dbReference type="EMBL" id="BAABHK010000006">
    <property type="protein sequence ID" value="GAA4628851.1"/>
    <property type="molecule type" value="Genomic_DNA"/>
</dbReference>
<keyword evidence="3" id="KW-1185">Reference proteome</keyword>
<reference evidence="3" key="1">
    <citation type="journal article" date="2019" name="Int. J. Syst. Evol. Microbiol.">
        <title>The Global Catalogue of Microorganisms (GCM) 10K type strain sequencing project: providing services to taxonomists for standard genome sequencing and annotation.</title>
        <authorList>
            <consortium name="The Broad Institute Genomics Platform"/>
            <consortium name="The Broad Institute Genome Sequencing Center for Infectious Disease"/>
            <person name="Wu L."/>
            <person name="Ma J."/>
        </authorList>
    </citation>
    <scope>NUCLEOTIDE SEQUENCE [LARGE SCALE GENOMIC DNA]</scope>
    <source>
        <strain evidence="3">JCM 17939</strain>
    </source>
</reference>
<feature type="transmembrane region" description="Helical" evidence="1">
    <location>
        <begin position="433"/>
        <end position="453"/>
    </location>
</feature>
<keyword evidence="1" id="KW-1133">Transmembrane helix</keyword>
<proteinExistence type="predicted"/>
<keyword evidence="1" id="KW-0812">Transmembrane</keyword>
<evidence type="ECO:0008006" key="4">
    <source>
        <dbReference type="Google" id="ProtNLM"/>
    </source>
</evidence>
<comment type="caution">
    <text evidence="2">The sequence shown here is derived from an EMBL/GenBank/DDBJ whole genome shotgun (WGS) entry which is preliminary data.</text>
</comment>
<organism evidence="2 3">
    <name type="scientific">Actinoallomurus vinaceus</name>
    <dbReference type="NCBI Taxonomy" id="1080074"/>
    <lineage>
        <taxon>Bacteria</taxon>
        <taxon>Bacillati</taxon>
        <taxon>Actinomycetota</taxon>
        <taxon>Actinomycetes</taxon>
        <taxon>Streptosporangiales</taxon>
        <taxon>Thermomonosporaceae</taxon>
        <taxon>Actinoallomurus</taxon>
    </lineage>
</organism>
<evidence type="ECO:0000256" key="1">
    <source>
        <dbReference type="SAM" id="Phobius"/>
    </source>
</evidence>
<feature type="transmembrane region" description="Helical" evidence="1">
    <location>
        <begin position="227"/>
        <end position="246"/>
    </location>
</feature>
<name>A0ABP8UGS0_9ACTN</name>
<feature type="transmembrane region" description="Helical" evidence="1">
    <location>
        <begin position="195"/>
        <end position="215"/>
    </location>
</feature>
<keyword evidence="1" id="KW-0472">Membrane</keyword>
<gene>
    <name evidence="2" type="ORF">GCM10023196_046940</name>
</gene>